<protein>
    <submittedName>
        <fullName evidence="2">Sigma-K factor-processing regulatory protein BofA</fullName>
    </submittedName>
</protein>
<keyword evidence="1" id="KW-0812">Transmembrane</keyword>
<dbReference type="RefSeq" id="WP_146937265.1">
    <property type="nucleotide sequence ID" value="NZ_BJXW01000013.1"/>
</dbReference>
<dbReference type="Proteomes" id="UP000321491">
    <property type="component" value="Unassembled WGS sequence"/>
</dbReference>
<gene>
    <name evidence="2" type="primary">bofA</name>
    <name evidence="2" type="ORF">CQU01_14910</name>
</gene>
<feature type="transmembrane region" description="Helical" evidence="1">
    <location>
        <begin position="62"/>
        <end position="87"/>
    </location>
</feature>
<evidence type="ECO:0000256" key="1">
    <source>
        <dbReference type="SAM" id="Phobius"/>
    </source>
</evidence>
<comment type="caution">
    <text evidence="2">The sequence shown here is derived from an EMBL/GenBank/DDBJ whole genome shotgun (WGS) entry which is preliminary data.</text>
</comment>
<dbReference type="InterPro" id="IPR010001">
    <property type="entry name" value="BofA"/>
</dbReference>
<name>A0A511V0K5_9BACI</name>
<proteinExistence type="predicted"/>
<feature type="transmembrane region" description="Helical" evidence="1">
    <location>
        <begin position="6"/>
        <end position="26"/>
    </location>
</feature>
<reference evidence="2 3" key="1">
    <citation type="submission" date="2019-07" db="EMBL/GenBank/DDBJ databases">
        <title>Whole genome shotgun sequence of Cerasibacillus quisquiliarum NBRC 102429.</title>
        <authorList>
            <person name="Hosoyama A."/>
            <person name="Uohara A."/>
            <person name="Ohji S."/>
            <person name="Ichikawa N."/>
        </authorList>
    </citation>
    <scope>NUCLEOTIDE SEQUENCE [LARGE SCALE GENOMIC DNA]</scope>
    <source>
        <strain evidence="2 3">NBRC 102429</strain>
    </source>
</reference>
<evidence type="ECO:0000313" key="2">
    <source>
        <dbReference type="EMBL" id="GEN31253.1"/>
    </source>
</evidence>
<dbReference type="OrthoDB" id="2692225at2"/>
<accession>A0A511V0K5</accession>
<feature type="transmembrane region" description="Helical" evidence="1">
    <location>
        <begin position="38"/>
        <end position="56"/>
    </location>
</feature>
<evidence type="ECO:0000313" key="3">
    <source>
        <dbReference type="Proteomes" id="UP000321491"/>
    </source>
</evidence>
<dbReference type="EMBL" id="BJXW01000013">
    <property type="protein sequence ID" value="GEN31253.1"/>
    <property type="molecule type" value="Genomic_DNA"/>
</dbReference>
<organism evidence="2 3">
    <name type="scientific">Cerasibacillus quisquiliarum</name>
    <dbReference type="NCBI Taxonomy" id="227865"/>
    <lineage>
        <taxon>Bacteria</taxon>
        <taxon>Bacillati</taxon>
        <taxon>Bacillota</taxon>
        <taxon>Bacilli</taxon>
        <taxon>Bacillales</taxon>
        <taxon>Bacillaceae</taxon>
        <taxon>Cerasibacillus</taxon>
    </lineage>
</organism>
<keyword evidence="1" id="KW-0472">Membrane</keyword>
<sequence>MSPILVISIIVGLIILLLFVGAPLRIMHLIGQSMVKVAIGLLLLFFINLFGGWIGLHVPINLFTVIVSGFLGLFGIVSLTAIHLLILS</sequence>
<dbReference type="AlphaFoldDB" id="A0A511V0K5"/>
<keyword evidence="3" id="KW-1185">Reference proteome</keyword>
<dbReference type="Pfam" id="PF07441">
    <property type="entry name" value="BofA"/>
    <property type="match status" value="1"/>
</dbReference>
<keyword evidence="1" id="KW-1133">Transmembrane helix</keyword>
<dbReference type="NCBIfam" id="TIGR02862">
    <property type="entry name" value="spore_BofA"/>
    <property type="match status" value="1"/>
</dbReference>